<dbReference type="SUPFAM" id="SSF46689">
    <property type="entry name" value="Homeodomain-like"/>
    <property type="match status" value="1"/>
</dbReference>
<dbReference type="Gene3D" id="1.10.10.60">
    <property type="entry name" value="Homeodomain-like"/>
    <property type="match status" value="1"/>
</dbReference>
<gene>
    <name evidence="6" type="ORF">SAMN05421580_10575</name>
</gene>
<dbReference type="PROSITE" id="PS01124">
    <property type="entry name" value="HTH_ARAC_FAMILY_2"/>
    <property type="match status" value="1"/>
</dbReference>
<evidence type="ECO:0000313" key="7">
    <source>
        <dbReference type="Proteomes" id="UP000186221"/>
    </source>
</evidence>
<protein>
    <submittedName>
        <fullName evidence="6">AraC-type DNA-binding protein</fullName>
    </submittedName>
</protein>
<accession>A0A1N7M2T8</accession>
<proteinExistence type="predicted"/>
<evidence type="ECO:0000256" key="2">
    <source>
        <dbReference type="ARBA" id="ARBA00023125"/>
    </source>
</evidence>
<dbReference type="GO" id="GO:0003700">
    <property type="term" value="F:DNA-binding transcription factor activity"/>
    <property type="evidence" value="ECO:0007669"/>
    <property type="project" value="InterPro"/>
</dbReference>
<organism evidence="6 7">
    <name type="scientific">Rhodobacter aestuarii</name>
    <dbReference type="NCBI Taxonomy" id="453582"/>
    <lineage>
        <taxon>Bacteria</taxon>
        <taxon>Pseudomonadati</taxon>
        <taxon>Pseudomonadota</taxon>
        <taxon>Alphaproteobacteria</taxon>
        <taxon>Rhodobacterales</taxon>
        <taxon>Rhodobacter group</taxon>
        <taxon>Rhodobacter</taxon>
    </lineage>
</organism>
<evidence type="ECO:0000256" key="3">
    <source>
        <dbReference type="ARBA" id="ARBA00023163"/>
    </source>
</evidence>
<keyword evidence="7" id="KW-1185">Reference proteome</keyword>
<keyword evidence="1" id="KW-0805">Transcription regulation</keyword>
<reference evidence="7" key="1">
    <citation type="submission" date="2017-01" db="EMBL/GenBank/DDBJ databases">
        <authorList>
            <person name="Varghese N."/>
            <person name="Submissions S."/>
        </authorList>
    </citation>
    <scope>NUCLEOTIDE SEQUENCE [LARGE SCALE GENOMIC DNA]</scope>
    <source>
        <strain evidence="7">DSM 19945</strain>
    </source>
</reference>
<dbReference type="Pfam" id="PF12833">
    <property type="entry name" value="HTH_18"/>
    <property type="match status" value="1"/>
</dbReference>
<feature type="compositionally biased region" description="Low complexity" evidence="4">
    <location>
        <begin position="27"/>
        <end position="36"/>
    </location>
</feature>
<dbReference type="PRINTS" id="PR00032">
    <property type="entry name" value="HTHARAC"/>
</dbReference>
<dbReference type="RefSeq" id="WP_245826485.1">
    <property type="nucleotide sequence ID" value="NZ_FTOG01000005.1"/>
</dbReference>
<dbReference type="InterPro" id="IPR018060">
    <property type="entry name" value="HTH_AraC"/>
</dbReference>
<dbReference type="EMBL" id="FTOG01000005">
    <property type="protein sequence ID" value="SIS80398.1"/>
    <property type="molecule type" value="Genomic_DNA"/>
</dbReference>
<feature type="domain" description="HTH araC/xylS-type" evidence="5">
    <location>
        <begin position="204"/>
        <end position="302"/>
    </location>
</feature>
<name>A0A1N7M2T8_9RHOB</name>
<evidence type="ECO:0000259" key="5">
    <source>
        <dbReference type="PROSITE" id="PS01124"/>
    </source>
</evidence>
<dbReference type="Proteomes" id="UP000186221">
    <property type="component" value="Unassembled WGS sequence"/>
</dbReference>
<keyword evidence="3" id="KW-0804">Transcription</keyword>
<dbReference type="PANTHER" id="PTHR43280">
    <property type="entry name" value="ARAC-FAMILY TRANSCRIPTIONAL REGULATOR"/>
    <property type="match status" value="1"/>
</dbReference>
<dbReference type="STRING" id="453582.SAMN05421580_10575"/>
<evidence type="ECO:0000256" key="4">
    <source>
        <dbReference type="SAM" id="MobiDB-lite"/>
    </source>
</evidence>
<dbReference type="AlphaFoldDB" id="A0A1N7M2T8"/>
<dbReference type="SUPFAM" id="SSF51215">
    <property type="entry name" value="Regulatory protein AraC"/>
    <property type="match status" value="1"/>
</dbReference>
<dbReference type="PANTHER" id="PTHR43280:SF32">
    <property type="entry name" value="TRANSCRIPTIONAL REGULATORY PROTEIN"/>
    <property type="match status" value="1"/>
</dbReference>
<dbReference type="SMART" id="SM00342">
    <property type="entry name" value="HTH_ARAC"/>
    <property type="match status" value="1"/>
</dbReference>
<sequence length="303" mass="32996">MKLFNAPPLSQMATQTAPARPDDKPASKASSAPAKPRTTLLPEAPSAPRVVPLARLTQGGRWRVEAMRALSEPYLLWFTRGQGRITMGGVTRGYGPYTAAFIPAGVMHAFEVGLQTHGMAVFFGRNTDLALPHAAQHLRIRDTAAQAELTGLIDSVTRELESGRPGADRAASHYLGLLSVVIERQSEALPAETRPAGPTRKLVARYSALLERDFRTGHTVSDYAAQLGVTPTHLTRACRANCGRAASELLQERRLYEARRLLSETRAPVKEIAETLGFTSPAYFTRAFHSKIGKTPSQFRRGG</sequence>
<dbReference type="GO" id="GO:0043565">
    <property type="term" value="F:sequence-specific DNA binding"/>
    <property type="evidence" value="ECO:0007669"/>
    <property type="project" value="InterPro"/>
</dbReference>
<evidence type="ECO:0000256" key="1">
    <source>
        <dbReference type="ARBA" id="ARBA00023015"/>
    </source>
</evidence>
<evidence type="ECO:0000313" key="6">
    <source>
        <dbReference type="EMBL" id="SIS80398.1"/>
    </source>
</evidence>
<dbReference type="InterPro" id="IPR020449">
    <property type="entry name" value="Tscrpt_reg_AraC-type_HTH"/>
</dbReference>
<keyword evidence="2 6" id="KW-0238">DNA-binding</keyword>
<dbReference type="InterPro" id="IPR009057">
    <property type="entry name" value="Homeodomain-like_sf"/>
</dbReference>
<feature type="region of interest" description="Disordered" evidence="4">
    <location>
        <begin position="1"/>
        <end position="46"/>
    </location>
</feature>
<dbReference type="InterPro" id="IPR037923">
    <property type="entry name" value="HTH-like"/>
</dbReference>